<feature type="transmembrane region" description="Helical" evidence="2">
    <location>
        <begin position="36"/>
        <end position="55"/>
    </location>
</feature>
<keyword evidence="4" id="KW-1185">Reference proteome</keyword>
<protein>
    <submittedName>
        <fullName evidence="3">Uncharacterized protein</fullName>
    </submittedName>
</protein>
<evidence type="ECO:0000256" key="2">
    <source>
        <dbReference type="SAM" id="Phobius"/>
    </source>
</evidence>
<evidence type="ECO:0000256" key="1">
    <source>
        <dbReference type="SAM" id="MobiDB-lite"/>
    </source>
</evidence>
<proteinExistence type="predicted"/>
<keyword evidence="2" id="KW-0472">Membrane</keyword>
<comment type="caution">
    <text evidence="3">The sequence shown here is derived from an EMBL/GenBank/DDBJ whole genome shotgun (WGS) entry which is preliminary data.</text>
</comment>
<gene>
    <name evidence="3" type="ORF">PG993_003803</name>
</gene>
<evidence type="ECO:0000313" key="3">
    <source>
        <dbReference type="EMBL" id="KAK8052418.1"/>
    </source>
</evidence>
<evidence type="ECO:0000313" key="4">
    <source>
        <dbReference type="Proteomes" id="UP001444661"/>
    </source>
</evidence>
<accession>A0ABR1U0T0</accession>
<organism evidence="3 4">
    <name type="scientific">Apiospora rasikravindrae</name>
    <dbReference type="NCBI Taxonomy" id="990691"/>
    <lineage>
        <taxon>Eukaryota</taxon>
        <taxon>Fungi</taxon>
        <taxon>Dikarya</taxon>
        <taxon>Ascomycota</taxon>
        <taxon>Pezizomycotina</taxon>
        <taxon>Sordariomycetes</taxon>
        <taxon>Xylariomycetidae</taxon>
        <taxon>Amphisphaeriales</taxon>
        <taxon>Apiosporaceae</taxon>
        <taxon>Apiospora</taxon>
    </lineage>
</organism>
<dbReference type="InterPro" id="IPR053018">
    <property type="entry name" value="Elsinochrome_Biosynth-Asso"/>
</dbReference>
<feature type="region of interest" description="Disordered" evidence="1">
    <location>
        <begin position="301"/>
        <end position="323"/>
    </location>
</feature>
<keyword evidence="2" id="KW-1133">Transmembrane helix</keyword>
<sequence length="386" mass="43396">MCDIQIATGLGILTSAFILGPQCGLDAYHWQMIVHLAWFSAVTHLSGLFALRGCIAKRRWAKYTRVGLMFCLIVMLIVATVPTVFFNWTSILLRIDSGNSKFQLSAADPESAAMCFLHVNYGAWSYYNRTENTRYPHDKYAALHNTQKLQTTLFSVFMLLFGFTSRSVKLFGLLSRSFSMFVREPLSELGREILRKGARHRPKRYTDFWDDIFMRPALAVFITTRITTNLAGSMLAEAIIWGTFNLVGTRESIASDILQEENQWGFGQILSVLLLGGPLITTSSTIASDVYKYWHLLPSSSPRTSDTANPDSPDIYTSAQRNSSTEQSTAGILHQLDPLEASAIDLELLGTTEPEHDLSALPAHDELEFWLDRKSLWSSPWIPTCM</sequence>
<feature type="non-terminal residue" evidence="3">
    <location>
        <position position="386"/>
    </location>
</feature>
<feature type="transmembrane region" description="Helical" evidence="2">
    <location>
        <begin position="67"/>
        <end position="88"/>
    </location>
</feature>
<dbReference type="EMBL" id="JAQQWK010000002">
    <property type="protein sequence ID" value="KAK8052418.1"/>
    <property type="molecule type" value="Genomic_DNA"/>
</dbReference>
<name>A0ABR1U0T0_9PEZI</name>
<dbReference type="Proteomes" id="UP001444661">
    <property type="component" value="Unassembled WGS sequence"/>
</dbReference>
<keyword evidence="2" id="KW-0812">Transmembrane</keyword>
<dbReference type="PANTHER" id="PTHR37577:SF1">
    <property type="entry name" value="INTEGRAL MEMBRANE PROTEIN"/>
    <property type="match status" value="1"/>
</dbReference>
<dbReference type="PANTHER" id="PTHR37577">
    <property type="entry name" value="INTEGRAL MEMBRANE PROTEIN"/>
    <property type="match status" value="1"/>
</dbReference>
<reference evidence="3 4" key="1">
    <citation type="submission" date="2023-01" db="EMBL/GenBank/DDBJ databases">
        <title>Analysis of 21 Apiospora genomes using comparative genomics revels a genus with tremendous synthesis potential of carbohydrate active enzymes and secondary metabolites.</title>
        <authorList>
            <person name="Sorensen T."/>
        </authorList>
    </citation>
    <scope>NUCLEOTIDE SEQUENCE [LARGE SCALE GENOMIC DNA]</scope>
    <source>
        <strain evidence="3 4">CBS 33761</strain>
    </source>
</reference>